<keyword evidence="3" id="KW-1185">Reference proteome</keyword>
<name>A0A1Q5TAJ1_9EURO</name>
<evidence type="ECO:0000313" key="3">
    <source>
        <dbReference type="Proteomes" id="UP000186955"/>
    </source>
</evidence>
<evidence type="ECO:0000313" key="2">
    <source>
        <dbReference type="EMBL" id="OKO97256.1"/>
    </source>
</evidence>
<dbReference type="EMBL" id="MNBE01000695">
    <property type="protein sequence ID" value="OKO97256.1"/>
    <property type="molecule type" value="Genomic_DNA"/>
</dbReference>
<sequence>MVPTAPLAFTDSKGEWMSQNSHGSEQKPLNRLSDVLDDVVQNVNRCRGPKVAQTGGDDVLLGGNGPLLYHQTERSKILEMSIFLQETATKPLKMSE</sequence>
<protein>
    <submittedName>
        <fullName evidence="2">Uncharacterized protein</fullName>
    </submittedName>
</protein>
<proteinExistence type="predicted"/>
<gene>
    <name evidence="2" type="ORF">PENSUB_10050</name>
</gene>
<dbReference type="Proteomes" id="UP000186955">
    <property type="component" value="Unassembled WGS sequence"/>
</dbReference>
<accession>A0A1Q5TAJ1</accession>
<feature type="region of interest" description="Disordered" evidence="1">
    <location>
        <begin position="1"/>
        <end position="29"/>
    </location>
</feature>
<comment type="caution">
    <text evidence="2">The sequence shown here is derived from an EMBL/GenBank/DDBJ whole genome shotgun (WGS) entry which is preliminary data.</text>
</comment>
<evidence type="ECO:0000256" key="1">
    <source>
        <dbReference type="SAM" id="MobiDB-lite"/>
    </source>
</evidence>
<dbReference type="AlphaFoldDB" id="A0A1Q5TAJ1"/>
<organism evidence="2 3">
    <name type="scientific">Penicillium subrubescens</name>
    <dbReference type="NCBI Taxonomy" id="1316194"/>
    <lineage>
        <taxon>Eukaryota</taxon>
        <taxon>Fungi</taxon>
        <taxon>Dikarya</taxon>
        <taxon>Ascomycota</taxon>
        <taxon>Pezizomycotina</taxon>
        <taxon>Eurotiomycetes</taxon>
        <taxon>Eurotiomycetidae</taxon>
        <taxon>Eurotiales</taxon>
        <taxon>Aspergillaceae</taxon>
        <taxon>Penicillium</taxon>
    </lineage>
</organism>
<reference evidence="2 3" key="1">
    <citation type="submission" date="2016-10" db="EMBL/GenBank/DDBJ databases">
        <title>Genome sequence of the ascomycete fungus Penicillium subrubescens.</title>
        <authorList>
            <person name="De Vries R.P."/>
            <person name="Peng M."/>
            <person name="Dilokpimol A."/>
            <person name="Hilden K."/>
            <person name="Makela M.R."/>
            <person name="Grigoriev I."/>
            <person name="Riley R."/>
            <person name="Granchi Z."/>
        </authorList>
    </citation>
    <scope>NUCLEOTIDE SEQUENCE [LARGE SCALE GENOMIC DNA]</scope>
    <source>
        <strain evidence="2 3">CBS 132785</strain>
    </source>
</reference>